<protein>
    <recommendedName>
        <fullName evidence="3">Helicase</fullName>
    </recommendedName>
</protein>
<evidence type="ECO:0000313" key="2">
    <source>
        <dbReference type="Proteomes" id="UP000828390"/>
    </source>
</evidence>
<evidence type="ECO:0000313" key="1">
    <source>
        <dbReference type="EMBL" id="KAH3847067.1"/>
    </source>
</evidence>
<comment type="caution">
    <text evidence="1">The sequence shown here is derived from an EMBL/GenBank/DDBJ whole genome shotgun (WGS) entry which is preliminary data.</text>
</comment>
<evidence type="ECO:0008006" key="3">
    <source>
        <dbReference type="Google" id="ProtNLM"/>
    </source>
</evidence>
<dbReference type="Proteomes" id="UP000828390">
    <property type="component" value="Unassembled WGS sequence"/>
</dbReference>
<dbReference type="InterPro" id="IPR027417">
    <property type="entry name" value="P-loop_NTPase"/>
</dbReference>
<name>A0A9D4QY55_DREPO</name>
<dbReference type="Gene3D" id="3.40.50.300">
    <property type="entry name" value="P-loop containing nucleotide triphosphate hydrolases"/>
    <property type="match status" value="1"/>
</dbReference>
<reference evidence="1" key="1">
    <citation type="journal article" date="2019" name="bioRxiv">
        <title>The Genome of the Zebra Mussel, Dreissena polymorpha: A Resource for Invasive Species Research.</title>
        <authorList>
            <person name="McCartney M.A."/>
            <person name="Auch B."/>
            <person name="Kono T."/>
            <person name="Mallez S."/>
            <person name="Zhang Y."/>
            <person name="Obille A."/>
            <person name="Becker A."/>
            <person name="Abrahante J.E."/>
            <person name="Garbe J."/>
            <person name="Badalamenti J.P."/>
            <person name="Herman A."/>
            <person name="Mangelson H."/>
            <person name="Liachko I."/>
            <person name="Sullivan S."/>
            <person name="Sone E.D."/>
            <person name="Koren S."/>
            <person name="Silverstein K.A.T."/>
            <person name="Beckman K.B."/>
            <person name="Gohl D.M."/>
        </authorList>
    </citation>
    <scope>NUCLEOTIDE SEQUENCE</scope>
    <source>
        <strain evidence="1">Duluth1</strain>
        <tissue evidence="1">Whole animal</tissue>
    </source>
</reference>
<organism evidence="1 2">
    <name type="scientific">Dreissena polymorpha</name>
    <name type="common">Zebra mussel</name>
    <name type="synonym">Mytilus polymorpha</name>
    <dbReference type="NCBI Taxonomy" id="45954"/>
    <lineage>
        <taxon>Eukaryota</taxon>
        <taxon>Metazoa</taxon>
        <taxon>Spiralia</taxon>
        <taxon>Lophotrochozoa</taxon>
        <taxon>Mollusca</taxon>
        <taxon>Bivalvia</taxon>
        <taxon>Autobranchia</taxon>
        <taxon>Heteroconchia</taxon>
        <taxon>Euheterodonta</taxon>
        <taxon>Imparidentia</taxon>
        <taxon>Neoheterodontei</taxon>
        <taxon>Myida</taxon>
        <taxon>Dreissenoidea</taxon>
        <taxon>Dreissenidae</taxon>
        <taxon>Dreissena</taxon>
    </lineage>
</organism>
<gene>
    <name evidence="1" type="ORF">DPMN_089380</name>
</gene>
<dbReference type="AlphaFoldDB" id="A0A9D4QY55"/>
<accession>A0A9D4QY55</accession>
<dbReference type="Gene3D" id="2.30.30.940">
    <property type="match status" value="1"/>
</dbReference>
<keyword evidence="2" id="KW-1185">Reference proteome</keyword>
<proteinExistence type="predicted"/>
<dbReference type="SUPFAM" id="SSF52540">
    <property type="entry name" value="P-loop containing nucleoside triphosphate hydrolases"/>
    <property type="match status" value="1"/>
</dbReference>
<dbReference type="InterPro" id="IPR051055">
    <property type="entry name" value="PIF1_helicase"/>
</dbReference>
<reference evidence="1" key="2">
    <citation type="submission" date="2020-11" db="EMBL/GenBank/DDBJ databases">
        <authorList>
            <person name="McCartney M.A."/>
            <person name="Auch B."/>
            <person name="Kono T."/>
            <person name="Mallez S."/>
            <person name="Becker A."/>
            <person name="Gohl D.M."/>
            <person name="Silverstein K.A.T."/>
            <person name="Koren S."/>
            <person name="Bechman K.B."/>
            <person name="Herman A."/>
            <person name="Abrahante J.E."/>
            <person name="Garbe J."/>
        </authorList>
    </citation>
    <scope>NUCLEOTIDE SEQUENCE</scope>
    <source>
        <strain evidence="1">Duluth1</strain>
        <tissue evidence="1">Whole animal</tissue>
    </source>
</reference>
<dbReference type="PANTHER" id="PTHR47642">
    <property type="entry name" value="ATP-DEPENDENT DNA HELICASE"/>
    <property type="match status" value="1"/>
</dbReference>
<dbReference type="EMBL" id="JAIWYP010000003">
    <property type="protein sequence ID" value="KAH3847067.1"/>
    <property type="molecule type" value="Genomic_DNA"/>
</dbReference>
<sequence length="156" mass="16968">MLLRNVNETYVNGSIGTVVQVSSDKIKVDFEGVVLTIEKYTFSKSDPVTGIALSGRHQFPLKVAYAITIHKSQGTMTLPCVEVNCKFATNPGQIGVAVGRAVSTDGLRVVNYSPTMLKGHPAGVYKFYGEIQTVSTALDSTECCKHEHIETQESRD</sequence>